<proteinExistence type="predicted"/>
<feature type="transmembrane region" description="Helical" evidence="1">
    <location>
        <begin position="95"/>
        <end position="115"/>
    </location>
</feature>
<keyword evidence="1" id="KW-0472">Membrane</keyword>
<evidence type="ECO:0000313" key="2">
    <source>
        <dbReference type="EMBL" id="CAZ96801.1"/>
    </source>
</evidence>
<feature type="transmembrane region" description="Helical" evidence="1">
    <location>
        <begin position="12"/>
        <end position="30"/>
    </location>
</feature>
<dbReference type="AlphaFoldDB" id="G0LCB4"/>
<keyword evidence="1" id="KW-1133">Transmembrane helix</keyword>
<reference evidence="3" key="1">
    <citation type="submission" date="2009-07" db="EMBL/GenBank/DDBJ databases">
        <title>Complete genome sequence of Zobellia galactanivorans Dsij.</title>
        <authorList>
            <consortium name="Genoscope - CEA"/>
        </authorList>
    </citation>
    <scope>NUCLEOTIDE SEQUENCE [LARGE SCALE GENOMIC DNA]</scope>
    <source>
        <strain evidence="3">DSM 12802 / CCUG 47099 / CIP 106680 / NCIMB 13871 / Dsij</strain>
    </source>
</reference>
<evidence type="ECO:0000256" key="1">
    <source>
        <dbReference type="SAM" id="Phobius"/>
    </source>
</evidence>
<keyword evidence="3" id="KW-1185">Reference proteome</keyword>
<keyword evidence="1" id="KW-0812">Transmembrane</keyword>
<sequence length="276" mass="33188">MKIPNLPTDNLYKFLSIFGLILFVFGTYLYNTKPNEIYLKVDDYNVKNQILKTNTEKDSIINLHQELINEKIKLNVLEEQINRDIKRLPKELKMYSVIAIIGLIMIGFGFFKWYFKTQYYNDKILKNESEKLKNNKEASIHKIQFEKEFEIYNQLWGDLVNMRNSTITLRPKLDIVNPKESETDRKKRKLEKFRQSFKKCLNTFENNKPFYSELVYEEIDNLIKLVKKEILEYNFETENDDEYWENAENNTLEIIRSTDKICKEMRKRIGLVSIKN</sequence>
<dbReference type="OrthoDB" id="7068197at2"/>
<dbReference type="PATRIC" id="fig|63186.3.peg.2608"/>
<reference evidence="2 3" key="2">
    <citation type="journal article" date="2012" name="Environ. Microbiol.">
        <title>Characterization of the first alginolytic operons in a marine bacterium: from their emergence in marine Flavobacteriia to their independent transfers to marine Proteobacteria and human gut Bacteroides.</title>
        <authorList>
            <person name="Thomas F."/>
            <person name="Barbeyron T."/>
            <person name="Tonon T."/>
            <person name="Genicot S."/>
            <person name="Czjzek M."/>
            <person name="Michel G."/>
        </authorList>
    </citation>
    <scope>NUCLEOTIDE SEQUENCE [LARGE SCALE GENOMIC DNA]</scope>
    <source>
        <strain evidence="3">DSM 12802 / CCUG 47099 / CIP 106680 / NCIMB 13871 / Dsij</strain>
    </source>
</reference>
<dbReference type="KEGG" id="zga:ZOBELLIA_2651"/>
<name>G0LCB4_ZOBGA</name>
<dbReference type="RefSeq" id="WP_013993997.1">
    <property type="nucleotide sequence ID" value="NC_015844.1"/>
</dbReference>
<protein>
    <submittedName>
        <fullName evidence="2">Conserved hypothetical membrane protein</fullName>
    </submittedName>
</protein>
<gene>
    <name evidence="2" type="ordered locus">zobellia_2651</name>
</gene>
<accession>G0LCB4</accession>
<dbReference type="Proteomes" id="UP000008898">
    <property type="component" value="Chromosome"/>
</dbReference>
<organism evidence="2 3">
    <name type="scientific">Zobellia galactanivorans (strain DSM 12802 / CCUG 47099 / CIP 106680 / NCIMB 13871 / Dsij)</name>
    <dbReference type="NCBI Taxonomy" id="63186"/>
    <lineage>
        <taxon>Bacteria</taxon>
        <taxon>Pseudomonadati</taxon>
        <taxon>Bacteroidota</taxon>
        <taxon>Flavobacteriia</taxon>
        <taxon>Flavobacteriales</taxon>
        <taxon>Flavobacteriaceae</taxon>
        <taxon>Zobellia</taxon>
    </lineage>
</organism>
<dbReference type="EMBL" id="FP476056">
    <property type="protein sequence ID" value="CAZ96801.1"/>
    <property type="molecule type" value="Genomic_DNA"/>
</dbReference>
<evidence type="ECO:0000313" key="3">
    <source>
        <dbReference type="Proteomes" id="UP000008898"/>
    </source>
</evidence>
<dbReference type="HOGENOM" id="CLU_1008155_0_0_10"/>